<feature type="compositionally biased region" description="Basic and acidic residues" evidence="1">
    <location>
        <begin position="229"/>
        <end position="246"/>
    </location>
</feature>
<dbReference type="AlphaFoldDB" id="A0A5C5W0Y3"/>
<feature type="domain" description="Cytochrome c-552/4" evidence="2">
    <location>
        <begin position="563"/>
        <end position="643"/>
    </location>
</feature>
<keyword evidence="4" id="KW-1185">Reference proteome</keyword>
<feature type="compositionally biased region" description="Basic and acidic residues" evidence="1">
    <location>
        <begin position="537"/>
        <end position="547"/>
    </location>
</feature>
<dbReference type="EMBL" id="SJPH01000004">
    <property type="protein sequence ID" value="TWT43432.1"/>
    <property type="molecule type" value="Genomic_DNA"/>
</dbReference>
<feature type="compositionally biased region" description="Pro residues" evidence="1">
    <location>
        <begin position="468"/>
        <end position="481"/>
    </location>
</feature>
<reference evidence="3 4" key="1">
    <citation type="submission" date="2019-02" db="EMBL/GenBank/DDBJ databases">
        <title>Deep-cultivation of Planctomycetes and their phenomic and genomic characterization uncovers novel biology.</title>
        <authorList>
            <person name="Wiegand S."/>
            <person name="Jogler M."/>
            <person name="Boedeker C."/>
            <person name="Pinto D."/>
            <person name="Vollmers J."/>
            <person name="Rivas-Marin E."/>
            <person name="Kohn T."/>
            <person name="Peeters S.H."/>
            <person name="Heuer A."/>
            <person name="Rast P."/>
            <person name="Oberbeckmann S."/>
            <person name="Bunk B."/>
            <person name="Jeske O."/>
            <person name="Meyerdierks A."/>
            <person name="Storesund J.E."/>
            <person name="Kallscheuer N."/>
            <person name="Luecker S."/>
            <person name="Lage O.M."/>
            <person name="Pohl T."/>
            <person name="Merkel B.J."/>
            <person name="Hornburger P."/>
            <person name="Mueller R.-W."/>
            <person name="Bruemmer F."/>
            <person name="Labrenz M."/>
            <person name="Spormann A.M."/>
            <person name="Op Den Camp H."/>
            <person name="Overmann J."/>
            <person name="Amann R."/>
            <person name="Jetten M.S.M."/>
            <person name="Mascher T."/>
            <person name="Medema M.H."/>
            <person name="Devos D.P."/>
            <person name="Kaster A.-K."/>
            <person name="Ovreas L."/>
            <person name="Rohde M."/>
            <person name="Galperin M.Y."/>
            <person name="Jogler C."/>
        </authorList>
    </citation>
    <scope>NUCLEOTIDE SEQUENCE [LARGE SCALE GENOMIC DNA]</scope>
    <source>
        <strain evidence="3 4">Pla111</strain>
    </source>
</reference>
<dbReference type="SUPFAM" id="SSF48695">
    <property type="entry name" value="Multiheme cytochromes"/>
    <property type="match status" value="1"/>
</dbReference>
<dbReference type="Gene3D" id="1.10.1130.10">
    <property type="entry name" value="Flavocytochrome C3, Chain A"/>
    <property type="match status" value="1"/>
</dbReference>
<accession>A0A5C5W0Y3</accession>
<feature type="compositionally biased region" description="Low complexity" evidence="1">
    <location>
        <begin position="401"/>
        <end position="419"/>
    </location>
</feature>
<gene>
    <name evidence="3" type="ORF">Pla111_23830</name>
</gene>
<organism evidence="3 4">
    <name type="scientific">Botrimarina hoheduenensis</name>
    <dbReference type="NCBI Taxonomy" id="2528000"/>
    <lineage>
        <taxon>Bacteria</taxon>
        <taxon>Pseudomonadati</taxon>
        <taxon>Planctomycetota</taxon>
        <taxon>Planctomycetia</taxon>
        <taxon>Pirellulales</taxon>
        <taxon>Lacipirellulaceae</taxon>
        <taxon>Botrimarina</taxon>
    </lineage>
</organism>
<dbReference type="Proteomes" id="UP000318995">
    <property type="component" value="Unassembled WGS sequence"/>
</dbReference>
<feature type="region of interest" description="Disordered" evidence="1">
    <location>
        <begin position="211"/>
        <end position="547"/>
    </location>
</feature>
<evidence type="ECO:0000259" key="2">
    <source>
        <dbReference type="Pfam" id="PF13435"/>
    </source>
</evidence>
<dbReference type="InterPro" id="IPR036280">
    <property type="entry name" value="Multihaem_cyt_sf"/>
</dbReference>
<evidence type="ECO:0000313" key="3">
    <source>
        <dbReference type="EMBL" id="TWT43432.1"/>
    </source>
</evidence>
<dbReference type="OrthoDB" id="9814800at2"/>
<feature type="compositionally biased region" description="Pro residues" evidence="1">
    <location>
        <begin position="510"/>
        <end position="521"/>
    </location>
</feature>
<evidence type="ECO:0000313" key="4">
    <source>
        <dbReference type="Proteomes" id="UP000318995"/>
    </source>
</evidence>
<proteinExistence type="predicted"/>
<protein>
    <recommendedName>
        <fullName evidence="2">Cytochrome c-552/4 domain-containing protein</fullName>
    </recommendedName>
</protein>
<evidence type="ECO:0000256" key="1">
    <source>
        <dbReference type="SAM" id="MobiDB-lite"/>
    </source>
</evidence>
<feature type="compositionally biased region" description="Basic and acidic residues" evidence="1">
    <location>
        <begin position="322"/>
        <end position="332"/>
    </location>
</feature>
<dbReference type="InterPro" id="IPR023155">
    <property type="entry name" value="Cyt_c-552/4"/>
</dbReference>
<dbReference type="Pfam" id="PF13435">
    <property type="entry name" value="Cytochrome_C554"/>
    <property type="match status" value="1"/>
</dbReference>
<feature type="compositionally biased region" description="Pro residues" evidence="1">
    <location>
        <begin position="275"/>
        <end position="289"/>
    </location>
</feature>
<comment type="caution">
    <text evidence="3">The sequence shown here is derived from an EMBL/GenBank/DDBJ whole genome shotgun (WGS) entry which is preliminary data.</text>
</comment>
<name>A0A5C5W0Y3_9BACT</name>
<feature type="compositionally biased region" description="Basic and acidic residues" evidence="1">
    <location>
        <begin position="292"/>
        <end position="312"/>
    </location>
</feature>
<feature type="compositionally biased region" description="Low complexity" evidence="1">
    <location>
        <begin position="522"/>
        <end position="536"/>
    </location>
</feature>
<dbReference type="RefSeq" id="WP_146574532.1">
    <property type="nucleotide sequence ID" value="NZ_SJPH01000004.1"/>
</dbReference>
<sequence length="1100" mass="118858">MRTPSEPLSTTPHRRSRAAAWGLTALAVLVLGRVGWLAVSSLTEEPYRSASSIANSSVFAPLTLAKPQPRVAAAEPAAAAQADVRLTYAEVAMLSAVCPTALEGLPAEVLPQDGVTLARSVEEVSDPPLAAPTGRLTGLRVEGVRVAALPGGTNRTDAPVMRLAQAPTAPPAGWLIAPERWFVPEDRTTNPPAALPSADLPSAEVLATEVQSAKVQSAEAPPAAQNKALSERLPAEPRPLLREGLPRESLPQEALPRPGIPPNKTVPQASTRPASPLPPTPLPASPLPPEQNGRRADPRRGESLTREPRAIEEPAAQGRRLPRSEGPLERRAAPPATKPLDAAPADQRQAEGSEEGSVEGLPGGTSEGQGEPLGPKEPTEPSQPSGPSLWPSTPLPPVVPAPSQAAESEPKAASPSAPSADRRALPRPPRQPLVRERQPQDTLPNQGAEELPAPPRAGVSSLGSTPPAALPRPNPSPPTPVPDSIRRGTSEATTPVPTVPPQPLFAAPAGPTPPAASPPASPHGGPSAAQDAAAARKAAEGKSADESHRELFARNCYPSARDCAECHERIYNEWSVSSHAYAFVSPMFHRFEEKLTQLSNGTVGHFCYRCHSPVAVAMGEARSTPVGLLAETAREGVTCIVCHRVNQRWGKSNGERHIVPGDRYAPIYGGLGGDGVAAAIAKKDEYKVKLSDAEKGPGVGIHSEGRFFDQLTQAEACTSCHQVAVHPGVKLEVVWEQYRASPACEKGVTCQECHMGRVPGMAGGYNYGPVAEINGKTVNNHRKQSSHIFYGPGYSIAHPGIFPQHKDAGKWTLDEWLLFDWRAGWGTEAFEERVEQAEDRGVNVASWFPPVWADADDRCDARDIVEDNLERLKTKRRYRELVMENGSKVEGPFFRDTPIVGRDLEFDYVVTNLNEGHNLPTASLGAQPQLWANVVLIGPDGRRLWETGYTDSLGDLCDIHSVDVRNRRIPFDKQLFNLQTMFLITGATGTDREFYLPVNLDIDQVAHLRPGAIPVTVTNHPPFIRMEMRSIAPLGKKRVKYTVPRELVQQPGRYRLSFRLRSRTEPMYFMRLCESTPEMLRSMIEGTLDIHPYSVEFDVY</sequence>